<dbReference type="EMBL" id="JBEPSN010000009">
    <property type="protein sequence ID" value="MET4541581.1"/>
    <property type="molecule type" value="Genomic_DNA"/>
</dbReference>
<proteinExistence type="predicted"/>
<protein>
    <submittedName>
        <fullName evidence="1">Uncharacterized protein</fullName>
    </submittedName>
</protein>
<keyword evidence="2" id="KW-1185">Reference proteome</keyword>
<evidence type="ECO:0000313" key="1">
    <source>
        <dbReference type="EMBL" id="MET4541581.1"/>
    </source>
</evidence>
<sequence length="55" mass="5920">MPEVGWKPDGALTPLGSDWMGQEAAHSIRSTLVPGNVCESLRSNRQPFVALNVAK</sequence>
<accession>A0ABV2P9X7</accession>
<reference evidence="1 2" key="1">
    <citation type="submission" date="2024-06" db="EMBL/GenBank/DDBJ databases">
        <title>Sorghum-associated microbial communities from plants grown in Nebraska, USA.</title>
        <authorList>
            <person name="Schachtman D."/>
        </authorList>
    </citation>
    <scope>NUCLEOTIDE SEQUENCE [LARGE SCALE GENOMIC DNA]</scope>
    <source>
        <strain evidence="1 2">3552</strain>
    </source>
</reference>
<dbReference type="Proteomes" id="UP001549307">
    <property type="component" value="Unassembled WGS sequence"/>
</dbReference>
<name>A0ABV2P9X7_9MICC</name>
<evidence type="ECO:0000313" key="2">
    <source>
        <dbReference type="Proteomes" id="UP001549307"/>
    </source>
</evidence>
<comment type="caution">
    <text evidence="1">The sequence shown here is derived from an EMBL/GenBank/DDBJ whole genome shotgun (WGS) entry which is preliminary data.</text>
</comment>
<organism evidence="1 2">
    <name type="scientific">Arthrobacter bambusae</name>
    <dbReference type="NCBI Taxonomy" id="1338426"/>
    <lineage>
        <taxon>Bacteria</taxon>
        <taxon>Bacillati</taxon>
        <taxon>Actinomycetota</taxon>
        <taxon>Actinomycetes</taxon>
        <taxon>Micrococcales</taxon>
        <taxon>Micrococcaceae</taxon>
        <taxon>Arthrobacter</taxon>
    </lineage>
</organism>
<gene>
    <name evidence="1" type="ORF">ABIE37_003379</name>
</gene>